<dbReference type="EMBL" id="ML976089">
    <property type="protein sequence ID" value="KAF1939064.1"/>
    <property type="molecule type" value="Genomic_DNA"/>
</dbReference>
<feature type="compositionally biased region" description="Low complexity" evidence="1">
    <location>
        <begin position="100"/>
        <end position="109"/>
    </location>
</feature>
<evidence type="ECO:0000313" key="2">
    <source>
        <dbReference type="EMBL" id="KAF1939064.1"/>
    </source>
</evidence>
<dbReference type="Proteomes" id="UP000800038">
    <property type="component" value="Unassembled WGS sequence"/>
</dbReference>
<name>A0A6A5SHB2_9PLEO</name>
<feature type="region of interest" description="Disordered" evidence="1">
    <location>
        <begin position="59"/>
        <end position="155"/>
    </location>
</feature>
<proteinExistence type="predicted"/>
<dbReference type="AlphaFoldDB" id="A0A6A5SHB2"/>
<feature type="compositionally biased region" description="Basic and acidic residues" evidence="1">
    <location>
        <begin position="122"/>
        <end position="155"/>
    </location>
</feature>
<protein>
    <submittedName>
        <fullName evidence="2">Uncharacterized protein</fullName>
    </submittedName>
</protein>
<dbReference type="OrthoDB" id="5286775at2759"/>
<sequence>MAFLRDVSDRFWHYVSPRKTQQRRDKPYTFKKPALPTRTPVLQREIAIPLVRKISHEPCPTIWTPRMSSPESDIDATLLPPSPPTSAMQSEDLEGDTLLPDSPISPSDSKNGSSADEWNANEDTKVVDDGTYMDHHKKANINEERRRRDKQGRELKDAGWSEDAVFLFQKLGMRGFEPILPIAWINDFETLPEDLFTAKLDKAFLKPAFGSEYGAQIALDQLFDLGGYVRDAWHTRAKRTPAFQIAKAVKKYTKWAMKDGRVDHLWPRLPLFEIVAFSRHVHASVGEAKMIEKLGRLHELWYDALRIEDAECLGASVVPEVPTLYGITASHTVMAFVSYATPTEEKEHAQLRLIAMFDFGREGYDVWNSLAIAIFVTHCRNRMMQLKEVLGEPESSVDEDPDL</sequence>
<evidence type="ECO:0000256" key="1">
    <source>
        <dbReference type="SAM" id="MobiDB-lite"/>
    </source>
</evidence>
<evidence type="ECO:0000313" key="3">
    <source>
        <dbReference type="Proteomes" id="UP000800038"/>
    </source>
</evidence>
<accession>A0A6A5SHB2</accession>
<gene>
    <name evidence="2" type="ORF">EJ02DRAFT_382574</name>
</gene>
<organism evidence="2 3">
    <name type="scientific">Clathrospora elynae</name>
    <dbReference type="NCBI Taxonomy" id="706981"/>
    <lineage>
        <taxon>Eukaryota</taxon>
        <taxon>Fungi</taxon>
        <taxon>Dikarya</taxon>
        <taxon>Ascomycota</taxon>
        <taxon>Pezizomycotina</taxon>
        <taxon>Dothideomycetes</taxon>
        <taxon>Pleosporomycetidae</taxon>
        <taxon>Pleosporales</taxon>
        <taxon>Diademaceae</taxon>
        <taxon>Clathrospora</taxon>
    </lineage>
</organism>
<keyword evidence="3" id="KW-1185">Reference proteome</keyword>
<reference evidence="2" key="1">
    <citation type="journal article" date="2020" name="Stud. Mycol.">
        <title>101 Dothideomycetes genomes: a test case for predicting lifestyles and emergence of pathogens.</title>
        <authorList>
            <person name="Haridas S."/>
            <person name="Albert R."/>
            <person name="Binder M."/>
            <person name="Bloem J."/>
            <person name="Labutti K."/>
            <person name="Salamov A."/>
            <person name="Andreopoulos B."/>
            <person name="Baker S."/>
            <person name="Barry K."/>
            <person name="Bills G."/>
            <person name="Bluhm B."/>
            <person name="Cannon C."/>
            <person name="Castanera R."/>
            <person name="Culley D."/>
            <person name="Daum C."/>
            <person name="Ezra D."/>
            <person name="Gonzalez J."/>
            <person name="Henrissat B."/>
            <person name="Kuo A."/>
            <person name="Liang C."/>
            <person name="Lipzen A."/>
            <person name="Lutzoni F."/>
            <person name="Magnuson J."/>
            <person name="Mondo S."/>
            <person name="Nolan M."/>
            <person name="Ohm R."/>
            <person name="Pangilinan J."/>
            <person name="Park H.-J."/>
            <person name="Ramirez L."/>
            <person name="Alfaro M."/>
            <person name="Sun H."/>
            <person name="Tritt A."/>
            <person name="Yoshinaga Y."/>
            <person name="Zwiers L.-H."/>
            <person name="Turgeon B."/>
            <person name="Goodwin S."/>
            <person name="Spatafora J."/>
            <person name="Crous P."/>
            <person name="Grigoriev I."/>
        </authorList>
    </citation>
    <scope>NUCLEOTIDE SEQUENCE</scope>
    <source>
        <strain evidence="2">CBS 161.51</strain>
    </source>
</reference>